<proteinExistence type="predicted"/>
<keyword evidence="3" id="KW-1185">Reference proteome</keyword>
<dbReference type="Gene3D" id="1.25.40.420">
    <property type="match status" value="1"/>
</dbReference>
<name>A0AAF3J3V2_9BILA</name>
<feature type="domain" description="BACK" evidence="2">
    <location>
        <begin position="118"/>
        <end position="220"/>
    </location>
</feature>
<accession>A0AAF3J3V2</accession>
<dbReference type="Pfam" id="PF07707">
    <property type="entry name" value="BACK"/>
    <property type="match status" value="1"/>
</dbReference>
<dbReference type="InterPro" id="IPR011705">
    <property type="entry name" value="BACK"/>
</dbReference>
<feature type="compositionally biased region" description="Basic and acidic residues" evidence="1">
    <location>
        <begin position="12"/>
        <end position="21"/>
    </location>
</feature>
<dbReference type="WBParaSite" id="MBELARI_LOCUS14522">
    <property type="protein sequence ID" value="MBELARI_LOCUS14522"/>
    <property type="gene ID" value="MBELARI_LOCUS14522"/>
</dbReference>
<evidence type="ECO:0000313" key="3">
    <source>
        <dbReference type="Proteomes" id="UP000887575"/>
    </source>
</evidence>
<evidence type="ECO:0000256" key="1">
    <source>
        <dbReference type="SAM" id="MobiDB-lite"/>
    </source>
</evidence>
<feature type="region of interest" description="Disordered" evidence="1">
    <location>
        <begin position="1"/>
        <end position="21"/>
    </location>
</feature>
<reference evidence="4" key="1">
    <citation type="submission" date="2024-02" db="UniProtKB">
        <authorList>
            <consortium name="WormBaseParasite"/>
        </authorList>
    </citation>
    <scope>IDENTIFICATION</scope>
</reference>
<dbReference type="AlphaFoldDB" id="A0AAF3J3V2"/>
<evidence type="ECO:0000259" key="2">
    <source>
        <dbReference type="SMART" id="SM00875"/>
    </source>
</evidence>
<evidence type="ECO:0000313" key="4">
    <source>
        <dbReference type="WBParaSite" id="MBELARI_LOCUS14522"/>
    </source>
</evidence>
<protein>
    <recommendedName>
        <fullName evidence="2">BACK domain-containing protein</fullName>
    </recommendedName>
</protein>
<dbReference type="Proteomes" id="UP000887575">
    <property type="component" value="Unassembled WGS sequence"/>
</dbReference>
<organism evidence="3 4">
    <name type="scientific">Mesorhabditis belari</name>
    <dbReference type="NCBI Taxonomy" id="2138241"/>
    <lineage>
        <taxon>Eukaryota</taxon>
        <taxon>Metazoa</taxon>
        <taxon>Ecdysozoa</taxon>
        <taxon>Nematoda</taxon>
        <taxon>Chromadorea</taxon>
        <taxon>Rhabditida</taxon>
        <taxon>Rhabditina</taxon>
        <taxon>Rhabditomorpha</taxon>
        <taxon>Rhabditoidea</taxon>
        <taxon>Rhabditidae</taxon>
        <taxon>Mesorhabditinae</taxon>
        <taxon>Mesorhabditis</taxon>
    </lineage>
</organism>
<sequence length="299" mass="34145">MRLHSKPYSYETEIRSSDGKSRPLHISQVRRLGSLLQLARKSHDFDGRIVYAFPLPASLVDVLLALIDKQAVLIAALASFSNYDAYILIENFKKMGIQPVWMFKLLDAYFTRCSDKDCVAFWRVAKEFNYAIGEKLVFRRLLYTVVPQVLSNTIHESFLDISADNLIELLKDDKLNVDGAESKLIEVIDMWVQADVENRAAARPLLLSYVRKQGLQDIIEKTVDMSRDESLLNTTLPPREPRDRLLYIGGWNIHSASTKQYFFEKFSSEWRLAAIPKLPLKLCGFVSVTLGSVGFSFVK</sequence>
<dbReference type="SMART" id="SM00875">
    <property type="entry name" value="BACK"/>
    <property type="match status" value="1"/>
</dbReference>